<dbReference type="Proteomes" id="UP001153269">
    <property type="component" value="Unassembled WGS sequence"/>
</dbReference>
<proteinExistence type="predicted"/>
<comment type="caution">
    <text evidence="2">The sequence shown here is derived from an EMBL/GenBank/DDBJ whole genome shotgun (WGS) entry which is preliminary data.</text>
</comment>
<dbReference type="EMBL" id="CADEAL010000048">
    <property type="protein sequence ID" value="CAB1413274.1"/>
    <property type="molecule type" value="Genomic_DNA"/>
</dbReference>
<evidence type="ECO:0000313" key="3">
    <source>
        <dbReference type="Proteomes" id="UP001153269"/>
    </source>
</evidence>
<dbReference type="AlphaFoldDB" id="A0A9N7TJR2"/>
<gene>
    <name evidence="2" type="ORF">PLEPLA_LOCUS974</name>
</gene>
<accession>A0A9N7TJR2</accession>
<sequence>MRLKMMKMGRDEDDEEEGEWDEEELEEGDEEEDDEEEEGEGDEEEGEGEEEELEEGEGDEEEGEGDEEEGEGSGSLRSSGRGDSAQQQLHRGHTPTSCSSSGRGMDPGARPAPPRSQRVRFELRSVLMKMKMKPL</sequence>
<feature type="compositionally biased region" description="Low complexity" evidence="1">
    <location>
        <begin position="74"/>
        <end position="84"/>
    </location>
</feature>
<protein>
    <submittedName>
        <fullName evidence="2">Uncharacterized protein</fullName>
    </submittedName>
</protein>
<name>A0A9N7TJR2_PLEPL</name>
<evidence type="ECO:0000313" key="2">
    <source>
        <dbReference type="EMBL" id="CAB1413274.1"/>
    </source>
</evidence>
<feature type="region of interest" description="Disordered" evidence="1">
    <location>
        <begin position="1"/>
        <end position="120"/>
    </location>
</feature>
<evidence type="ECO:0000256" key="1">
    <source>
        <dbReference type="SAM" id="MobiDB-lite"/>
    </source>
</evidence>
<organism evidence="2 3">
    <name type="scientific">Pleuronectes platessa</name>
    <name type="common">European plaice</name>
    <dbReference type="NCBI Taxonomy" id="8262"/>
    <lineage>
        <taxon>Eukaryota</taxon>
        <taxon>Metazoa</taxon>
        <taxon>Chordata</taxon>
        <taxon>Craniata</taxon>
        <taxon>Vertebrata</taxon>
        <taxon>Euteleostomi</taxon>
        <taxon>Actinopterygii</taxon>
        <taxon>Neopterygii</taxon>
        <taxon>Teleostei</taxon>
        <taxon>Neoteleostei</taxon>
        <taxon>Acanthomorphata</taxon>
        <taxon>Carangaria</taxon>
        <taxon>Pleuronectiformes</taxon>
        <taxon>Pleuronectoidei</taxon>
        <taxon>Pleuronectidae</taxon>
        <taxon>Pleuronectes</taxon>
    </lineage>
</organism>
<feature type="compositionally biased region" description="Polar residues" evidence="1">
    <location>
        <begin position="85"/>
        <end position="102"/>
    </location>
</feature>
<reference evidence="2" key="1">
    <citation type="submission" date="2020-03" db="EMBL/GenBank/DDBJ databases">
        <authorList>
            <person name="Weist P."/>
        </authorList>
    </citation>
    <scope>NUCLEOTIDE SEQUENCE</scope>
</reference>
<keyword evidence="3" id="KW-1185">Reference proteome</keyword>
<feature type="compositionally biased region" description="Acidic residues" evidence="1">
    <location>
        <begin position="11"/>
        <end position="71"/>
    </location>
</feature>